<keyword evidence="4 8" id="KW-0689">Ribosomal protein</keyword>
<dbReference type="STRING" id="1051891.A0A0C3QA38"/>
<proteinExistence type="inferred from homology"/>
<evidence type="ECO:0000313" key="11">
    <source>
        <dbReference type="Proteomes" id="UP000054248"/>
    </source>
</evidence>
<evidence type="ECO:0000259" key="9">
    <source>
        <dbReference type="Pfam" id="PF00347"/>
    </source>
</evidence>
<evidence type="ECO:0000256" key="8">
    <source>
        <dbReference type="RuleBase" id="RU003869"/>
    </source>
</evidence>
<evidence type="ECO:0000256" key="6">
    <source>
        <dbReference type="ARBA" id="ARBA00037226"/>
    </source>
</evidence>
<dbReference type="PANTHER" id="PTHR11655">
    <property type="entry name" value="60S/50S RIBOSOMAL PROTEIN L6/L9"/>
    <property type="match status" value="1"/>
</dbReference>
<dbReference type="InterPro" id="IPR002358">
    <property type="entry name" value="Ribosomal_uL6_CS"/>
</dbReference>
<dbReference type="GO" id="GO:0006412">
    <property type="term" value="P:translation"/>
    <property type="evidence" value="ECO:0007669"/>
    <property type="project" value="InterPro"/>
</dbReference>
<dbReference type="GO" id="GO:0005762">
    <property type="term" value="C:mitochondrial large ribosomal subunit"/>
    <property type="evidence" value="ECO:0007669"/>
    <property type="project" value="TreeGrafter"/>
</dbReference>
<protein>
    <recommendedName>
        <fullName evidence="7">Large ribosomal subunit protein uL6m</fullName>
    </recommendedName>
</protein>
<dbReference type="InterPro" id="IPR019906">
    <property type="entry name" value="Ribosomal_uL6_bac-type"/>
</dbReference>
<accession>A0A0C3QA38</accession>
<dbReference type="PRINTS" id="PR00059">
    <property type="entry name" value="RIBOSOMALL6"/>
</dbReference>
<evidence type="ECO:0000256" key="1">
    <source>
        <dbReference type="ARBA" id="ARBA00009356"/>
    </source>
</evidence>
<reference evidence="11" key="2">
    <citation type="submission" date="2015-01" db="EMBL/GenBank/DDBJ databases">
        <title>Evolutionary Origins and Diversification of the Mycorrhizal Mutualists.</title>
        <authorList>
            <consortium name="DOE Joint Genome Institute"/>
            <consortium name="Mycorrhizal Genomics Consortium"/>
            <person name="Kohler A."/>
            <person name="Kuo A."/>
            <person name="Nagy L.G."/>
            <person name="Floudas D."/>
            <person name="Copeland A."/>
            <person name="Barry K.W."/>
            <person name="Cichocki N."/>
            <person name="Veneault-Fourrey C."/>
            <person name="LaButti K."/>
            <person name="Lindquist E.A."/>
            <person name="Lipzen A."/>
            <person name="Lundell T."/>
            <person name="Morin E."/>
            <person name="Murat C."/>
            <person name="Riley R."/>
            <person name="Ohm R."/>
            <person name="Sun H."/>
            <person name="Tunlid A."/>
            <person name="Henrissat B."/>
            <person name="Grigoriev I.V."/>
            <person name="Hibbett D.S."/>
            <person name="Martin F."/>
        </authorList>
    </citation>
    <scope>NUCLEOTIDE SEQUENCE [LARGE SCALE GENOMIC DNA]</scope>
    <source>
        <strain evidence="11">MUT 4182</strain>
    </source>
</reference>
<dbReference type="GO" id="GO:0003735">
    <property type="term" value="F:structural constituent of ribosome"/>
    <property type="evidence" value="ECO:0007669"/>
    <property type="project" value="InterPro"/>
</dbReference>
<feature type="domain" description="Large ribosomal subunit protein uL6 alpha-beta" evidence="9">
    <location>
        <begin position="138"/>
        <end position="219"/>
    </location>
</feature>
<dbReference type="HOGENOM" id="CLU_065464_1_0_1"/>
<evidence type="ECO:0000256" key="2">
    <source>
        <dbReference type="ARBA" id="ARBA00022730"/>
    </source>
</evidence>
<reference evidence="10 11" key="1">
    <citation type="submission" date="2014-04" db="EMBL/GenBank/DDBJ databases">
        <authorList>
            <consortium name="DOE Joint Genome Institute"/>
            <person name="Kuo A."/>
            <person name="Girlanda M."/>
            <person name="Perotto S."/>
            <person name="Kohler A."/>
            <person name="Nagy L.G."/>
            <person name="Floudas D."/>
            <person name="Copeland A."/>
            <person name="Barry K.W."/>
            <person name="Cichocki N."/>
            <person name="Veneault-Fourrey C."/>
            <person name="LaButti K."/>
            <person name="Lindquist E.A."/>
            <person name="Lipzen A."/>
            <person name="Lundell T."/>
            <person name="Morin E."/>
            <person name="Murat C."/>
            <person name="Sun H."/>
            <person name="Tunlid A."/>
            <person name="Henrissat B."/>
            <person name="Grigoriev I.V."/>
            <person name="Hibbett D.S."/>
            <person name="Martin F."/>
            <person name="Nordberg H.P."/>
            <person name="Cantor M.N."/>
            <person name="Hua S.X."/>
        </authorList>
    </citation>
    <scope>NUCLEOTIDE SEQUENCE [LARGE SCALE GENOMIC DNA]</scope>
    <source>
        <strain evidence="10 11">MUT 4182</strain>
    </source>
</reference>
<dbReference type="Pfam" id="PF00347">
    <property type="entry name" value="Ribosomal_L6"/>
    <property type="match status" value="1"/>
</dbReference>
<dbReference type="PROSITE" id="PS00525">
    <property type="entry name" value="RIBOSOMAL_L6_1"/>
    <property type="match status" value="1"/>
</dbReference>
<organism evidence="10 11">
    <name type="scientific">Tulasnella calospora MUT 4182</name>
    <dbReference type="NCBI Taxonomy" id="1051891"/>
    <lineage>
        <taxon>Eukaryota</taxon>
        <taxon>Fungi</taxon>
        <taxon>Dikarya</taxon>
        <taxon>Basidiomycota</taxon>
        <taxon>Agaricomycotina</taxon>
        <taxon>Agaricomycetes</taxon>
        <taxon>Cantharellales</taxon>
        <taxon>Tulasnellaceae</taxon>
        <taxon>Tulasnella</taxon>
    </lineage>
</organism>
<dbReference type="GO" id="GO:0019843">
    <property type="term" value="F:rRNA binding"/>
    <property type="evidence" value="ECO:0007669"/>
    <property type="project" value="UniProtKB-KW"/>
</dbReference>
<keyword evidence="5 8" id="KW-0687">Ribonucleoprotein</keyword>
<dbReference type="AlphaFoldDB" id="A0A0C3QA38"/>
<evidence type="ECO:0000256" key="4">
    <source>
        <dbReference type="ARBA" id="ARBA00022980"/>
    </source>
</evidence>
<dbReference type="PANTHER" id="PTHR11655:SF14">
    <property type="entry name" value="LARGE RIBOSOMAL SUBUNIT PROTEIN UL6M"/>
    <property type="match status" value="1"/>
</dbReference>
<name>A0A0C3QA38_9AGAM</name>
<dbReference type="Proteomes" id="UP000054248">
    <property type="component" value="Unassembled WGS sequence"/>
</dbReference>
<evidence type="ECO:0000256" key="7">
    <source>
        <dbReference type="ARBA" id="ARBA00069416"/>
    </source>
</evidence>
<comment type="function">
    <text evidence="6">Component of the mitochondrial ribosome (mitoribosome), a dedicated translation machinery responsible for the synthesis of mitochondrial genome-encoded proteins, including at least some of the essential transmembrane subunits of the mitochondrial respiratory chain. The mitoribosomes are attached to the mitochondrial inner membrane and translation products are cotranslationally integrated into the membrane.</text>
</comment>
<dbReference type="InterPro" id="IPR000702">
    <property type="entry name" value="Ribosomal_uL6-like"/>
</dbReference>
<dbReference type="SUPFAM" id="SSF56053">
    <property type="entry name" value="Ribosomal protein L6"/>
    <property type="match status" value="2"/>
</dbReference>
<keyword evidence="2" id="KW-0699">rRNA-binding</keyword>
<dbReference type="EMBL" id="KN823015">
    <property type="protein sequence ID" value="KIO27035.1"/>
    <property type="molecule type" value="Genomic_DNA"/>
</dbReference>
<gene>
    <name evidence="10" type="ORF">M407DRAFT_243493</name>
</gene>
<dbReference type="Gene3D" id="3.90.930.12">
    <property type="entry name" value="Ribosomal protein L6, alpha-beta domain"/>
    <property type="match status" value="2"/>
</dbReference>
<dbReference type="InterPro" id="IPR020040">
    <property type="entry name" value="Ribosomal_uL6_a/b-dom"/>
</dbReference>
<keyword evidence="3" id="KW-0694">RNA-binding</keyword>
<comment type="similarity">
    <text evidence="1 8">Belongs to the universal ribosomal protein uL6 family.</text>
</comment>
<dbReference type="InterPro" id="IPR036789">
    <property type="entry name" value="Ribosomal_uL6-like_a/b-dom_sf"/>
</dbReference>
<evidence type="ECO:0000256" key="5">
    <source>
        <dbReference type="ARBA" id="ARBA00023274"/>
    </source>
</evidence>
<evidence type="ECO:0000256" key="3">
    <source>
        <dbReference type="ARBA" id="ARBA00022884"/>
    </source>
</evidence>
<evidence type="ECO:0000313" key="10">
    <source>
        <dbReference type="EMBL" id="KIO27035.1"/>
    </source>
</evidence>
<sequence length="234" mass="25467">MSFLRLCSAARISPSSSRAAFATSSICRSNIGKKAISYPSTVTFTPNPLPNGDIDLQVAGPKGTANVVVESFFELKWENAAQSTGASGTSPAPISSLSLTVQDPSKKVQRSRWGLRRTLIANAVQGLTEGFVLPLKLVGVGYRAQLEDDPTRLAEKGKRLNMKLGFAHPVFISVPEDIQAETPMPTRIVLRGKDKQRLGQFAAQIRSWRKPEPYKGKGIFVGDETIKLKSVKKK</sequence>
<dbReference type="FunFam" id="3.90.930.12:FF:000006">
    <property type="entry name" value="50S ribosomal protein L6"/>
    <property type="match status" value="1"/>
</dbReference>
<dbReference type="OrthoDB" id="540873at2759"/>
<keyword evidence="11" id="KW-1185">Reference proteome</keyword>